<dbReference type="SMART" id="SM00220">
    <property type="entry name" value="S_TKc"/>
    <property type="match status" value="1"/>
</dbReference>
<feature type="domain" description="Protein kinase" evidence="2">
    <location>
        <begin position="219"/>
        <end position="535"/>
    </location>
</feature>
<evidence type="ECO:0000259" key="2">
    <source>
        <dbReference type="PROSITE" id="PS50011"/>
    </source>
</evidence>
<gene>
    <name evidence="3" type="ORF">BJX67DRAFT_280905</name>
</gene>
<feature type="region of interest" description="Disordered" evidence="1">
    <location>
        <begin position="545"/>
        <end position="589"/>
    </location>
</feature>
<protein>
    <submittedName>
        <fullName evidence="3">Kinase-like domain-containing protein</fullName>
    </submittedName>
</protein>
<dbReference type="GeneID" id="98141729"/>
<dbReference type="PANTHER" id="PTHR24359">
    <property type="entry name" value="SERINE/THREONINE-PROTEIN KINASE SBK1"/>
    <property type="match status" value="1"/>
</dbReference>
<feature type="compositionally biased region" description="Polar residues" evidence="1">
    <location>
        <begin position="562"/>
        <end position="573"/>
    </location>
</feature>
<feature type="region of interest" description="Disordered" evidence="1">
    <location>
        <begin position="1"/>
        <end position="56"/>
    </location>
</feature>
<dbReference type="SUPFAM" id="SSF56112">
    <property type="entry name" value="Protein kinase-like (PK-like)"/>
    <property type="match status" value="1"/>
</dbReference>
<name>A0ABR4M0R0_9EURO</name>
<evidence type="ECO:0000313" key="3">
    <source>
        <dbReference type="EMBL" id="KAL2870349.1"/>
    </source>
</evidence>
<reference evidence="3 4" key="1">
    <citation type="submission" date="2024-07" db="EMBL/GenBank/DDBJ databases">
        <title>Section-level genome sequencing and comparative genomics of Aspergillus sections Usti and Cavernicolus.</title>
        <authorList>
            <consortium name="Lawrence Berkeley National Laboratory"/>
            <person name="Nybo J.L."/>
            <person name="Vesth T.C."/>
            <person name="Theobald S."/>
            <person name="Frisvad J.C."/>
            <person name="Larsen T.O."/>
            <person name="Kjaerboelling I."/>
            <person name="Rothschild-Mancinelli K."/>
            <person name="Lyhne E.K."/>
            <person name="Kogle M.E."/>
            <person name="Barry K."/>
            <person name="Clum A."/>
            <person name="Na H."/>
            <person name="Ledsgaard L."/>
            <person name="Lin J."/>
            <person name="Lipzen A."/>
            <person name="Kuo A."/>
            <person name="Riley R."/>
            <person name="Mondo S."/>
            <person name="Labutti K."/>
            <person name="Haridas S."/>
            <person name="Pangalinan J."/>
            <person name="Salamov A.A."/>
            <person name="Simmons B.A."/>
            <person name="Magnuson J.K."/>
            <person name="Chen J."/>
            <person name="Drula E."/>
            <person name="Henrissat B."/>
            <person name="Wiebenga A."/>
            <person name="Lubbers R.J."/>
            <person name="Gomes A.C."/>
            <person name="Macurrencykelacurrency M.R."/>
            <person name="Stajich J."/>
            <person name="Grigoriev I.V."/>
            <person name="Mortensen U.H."/>
            <person name="De Vries R.P."/>
            <person name="Baker S.E."/>
            <person name="Andersen M.R."/>
        </authorList>
    </citation>
    <scope>NUCLEOTIDE SEQUENCE [LARGE SCALE GENOMIC DNA]</scope>
    <source>
        <strain evidence="3 4">CBS 449.75</strain>
    </source>
</reference>
<dbReference type="Proteomes" id="UP001610432">
    <property type="component" value="Unassembled WGS sequence"/>
</dbReference>
<feature type="compositionally biased region" description="Polar residues" evidence="1">
    <location>
        <begin position="20"/>
        <end position="32"/>
    </location>
</feature>
<comment type="caution">
    <text evidence="3">The sequence shown here is derived from an EMBL/GenBank/DDBJ whole genome shotgun (WGS) entry which is preliminary data.</text>
</comment>
<dbReference type="PANTHER" id="PTHR24359:SF1">
    <property type="entry name" value="INHIBITOR OF NUCLEAR FACTOR KAPPA-B KINASE EPSILON SUBUNIT HOMOLOG 1-RELATED"/>
    <property type="match status" value="1"/>
</dbReference>
<dbReference type="EMBL" id="JBFXLQ010000006">
    <property type="protein sequence ID" value="KAL2870349.1"/>
    <property type="molecule type" value="Genomic_DNA"/>
</dbReference>
<dbReference type="Pfam" id="PF00069">
    <property type="entry name" value="Pkinase"/>
    <property type="match status" value="1"/>
</dbReference>
<evidence type="ECO:0000313" key="4">
    <source>
        <dbReference type="Proteomes" id="UP001610432"/>
    </source>
</evidence>
<dbReference type="Gene3D" id="1.10.510.10">
    <property type="entry name" value="Transferase(Phosphotransferase) domain 1"/>
    <property type="match status" value="1"/>
</dbReference>
<organism evidence="3 4">
    <name type="scientific">Aspergillus lucknowensis</name>
    <dbReference type="NCBI Taxonomy" id="176173"/>
    <lineage>
        <taxon>Eukaryota</taxon>
        <taxon>Fungi</taxon>
        <taxon>Dikarya</taxon>
        <taxon>Ascomycota</taxon>
        <taxon>Pezizomycotina</taxon>
        <taxon>Eurotiomycetes</taxon>
        <taxon>Eurotiomycetidae</taxon>
        <taxon>Eurotiales</taxon>
        <taxon>Aspergillaceae</taxon>
        <taxon>Aspergillus</taxon>
        <taxon>Aspergillus subgen. Nidulantes</taxon>
    </lineage>
</organism>
<dbReference type="CDD" id="cd00180">
    <property type="entry name" value="PKc"/>
    <property type="match status" value="1"/>
</dbReference>
<dbReference type="RefSeq" id="XP_070889328.1">
    <property type="nucleotide sequence ID" value="XM_071026657.1"/>
</dbReference>
<dbReference type="InterPro" id="IPR000719">
    <property type="entry name" value="Prot_kinase_dom"/>
</dbReference>
<accession>A0ABR4M0R0</accession>
<evidence type="ECO:0000256" key="1">
    <source>
        <dbReference type="SAM" id="MobiDB-lite"/>
    </source>
</evidence>
<dbReference type="InterPro" id="IPR011009">
    <property type="entry name" value="Kinase-like_dom_sf"/>
</dbReference>
<sequence>MGLSSESRPSLKASGDHPQQLESTSASPTLQNPFPDAPIMQRESSTRSLPEDNTPVLGTLRKLQNSLREHRVDSIEKGEFVPRSIIESAVKDNVSEFLAESNLVGPESISSFAQLISLGAPKLFAILVDLKKPLYIIRFIKAGIRDENLPFRVDETELSAIHFQTKQGEPIQVLREWDTRSLKRLKKKQYRMLGPVFEKGKHYDLDDLHILPFRNDYTASRGKQKSAGAFGEVSQACIHEDHHLLETPSARDGIMVAIKRMFHHDDFKNERKVYRDLGASSHRHLIELLFTYQKEKSYHFVFPWADGNLKDYWEDNPDPVLCPQLLTWSLEQMVGIASGLSFFHEFTNSDLTSSENHRFGRHGDIKAQNILRFKVSDDPGILKIADLGLASVRGERSRSKVDPDGVIPSPTYSPPDVQRRCWISRKFDIWSLGCLYLEFLTYLILGYGGIPEFSSRRLYDGSSDGDVLRTDSFYSPDYQRVKTSVVCWVNKLKQNPRCSWMMYDILDLVLREMIVIDQNKRSSSQKICRKLRAILDRARADEAYLRHPNPVPENASDRAFEQAQSSPFNIRQPSKTHHENRSVTKSRTY</sequence>
<keyword evidence="4" id="KW-1185">Reference proteome</keyword>
<proteinExistence type="predicted"/>
<dbReference type="PROSITE" id="PS50011">
    <property type="entry name" value="PROTEIN_KINASE_DOM"/>
    <property type="match status" value="1"/>
</dbReference>